<evidence type="ECO:0000313" key="3">
    <source>
        <dbReference type="Proteomes" id="UP001500888"/>
    </source>
</evidence>
<dbReference type="Proteomes" id="UP001500888">
    <property type="component" value="Unassembled WGS sequence"/>
</dbReference>
<dbReference type="Pfam" id="PF13788">
    <property type="entry name" value="DUF4180"/>
    <property type="match status" value="1"/>
</dbReference>
<reference evidence="3" key="1">
    <citation type="journal article" date="2019" name="Int. J. Syst. Evol. Microbiol.">
        <title>The Global Catalogue of Microorganisms (GCM) 10K type strain sequencing project: providing services to taxonomists for standard genome sequencing and annotation.</title>
        <authorList>
            <consortium name="The Broad Institute Genomics Platform"/>
            <consortium name="The Broad Institute Genome Sequencing Center for Infectious Disease"/>
            <person name="Wu L."/>
            <person name="Ma J."/>
        </authorList>
    </citation>
    <scope>NUCLEOTIDE SEQUENCE [LARGE SCALE GENOMIC DNA]</scope>
    <source>
        <strain evidence="3">JCM 16908</strain>
    </source>
</reference>
<dbReference type="InterPro" id="IPR025438">
    <property type="entry name" value="DUF4180"/>
</dbReference>
<evidence type="ECO:0000313" key="2">
    <source>
        <dbReference type="EMBL" id="GAA3839341.1"/>
    </source>
</evidence>
<keyword evidence="3" id="KW-1185">Reference proteome</keyword>
<dbReference type="RefSeq" id="WP_344951137.1">
    <property type="nucleotide sequence ID" value="NZ_BAAAZR010000043.1"/>
</dbReference>
<comment type="caution">
    <text evidence="2">The sequence shown here is derived from an EMBL/GenBank/DDBJ whole genome shotgun (WGS) entry which is preliminary data.</text>
</comment>
<accession>A0ABP7JBA6</accession>
<feature type="domain" description="DUF4180" evidence="1">
    <location>
        <begin position="9"/>
        <end position="119"/>
    </location>
</feature>
<proteinExistence type="predicted"/>
<organism evidence="2 3">
    <name type="scientific">Sphaerisporangium flaviroseum</name>
    <dbReference type="NCBI Taxonomy" id="509199"/>
    <lineage>
        <taxon>Bacteria</taxon>
        <taxon>Bacillati</taxon>
        <taxon>Actinomycetota</taxon>
        <taxon>Actinomycetes</taxon>
        <taxon>Streptosporangiales</taxon>
        <taxon>Streptosporangiaceae</taxon>
        <taxon>Sphaerisporangium</taxon>
    </lineage>
</organism>
<name>A0ABP7JBA6_9ACTN</name>
<protein>
    <recommendedName>
        <fullName evidence="1">DUF4180 domain-containing protein</fullName>
    </recommendedName>
</protein>
<sequence>MADRLQRVNGTAVLICAPDGAKLSGERDALDIIGEAGYQGADWVAIPVSRFDDDFFRLRTRIAGEIIQKFANYRLGVAVVGDISRHTAAGSALRDFVREANQGTQVWFVSTLEDLYDRLGGGRRAGSGPGVD</sequence>
<gene>
    <name evidence="2" type="ORF">GCM10022226_72060</name>
</gene>
<evidence type="ECO:0000259" key="1">
    <source>
        <dbReference type="Pfam" id="PF13788"/>
    </source>
</evidence>
<dbReference type="EMBL" id="BAAAZR010000043">
    <property type="protein sequence ID" value="GAA3839341.1"/>
    <property type="molecule type" value="Genomic_DNA"/>
</dbReference>